<sequence>MAPTRWLSMVCGLKLSAGDYMSTEGALSWIRQSSGPRYAKCWRDQLSPKDCCADDGCARVNQTFTPWDGGSECPWYGSSSCFDMVFVRSECCATGSAIVMPRAEPQPACPKAGQGRSEHPSFHPAQLRFEKSHKRATRFYEVTLLGVSLRVADFKASHKIRIIAEELLEDPYRLRALADLNVVNATFIDIGANVGFVSMLLAKMNPAAQVLSLEPVPEIYRYLLWNLKLNGLTDRVWPLNAGAGAEGCERAAYPLDTMFWWLPPTLPWGSSACLSWTEILSFARQLRSEGNSNNNKTDNNNNNNNSSSSNNKNNSRSSIQFVKIDCEGCEFQMLRSAESRALASQFVERFAGEVHPAKFCEGESCLTRRLSESPELQQVLELLCWREGMPNPAMELCDHVLSGGEVVEVAAEISLDRSAASRCAGLARITDSVSIT</sequence>
<dbReference type="NCBIfam" id="TIGR01444">
    <property type="entry name" value="fkbM_fam"/>
    <property type="match status" value="1"/>
</dbReference>
<dbReference type="Proteomes" id="UP000626109">
    <property type="component" value="Unassembled WGS sequence"/>
</dbReference>
<dbReference type="EMBL" id="CAJNNW010001826">
    <property type="protein sequence ID" value="CAE8641294.1"/>
    <property type="molecule type" value="Genomic_DNA"/>
</dbReference>
<name>A0A813HUY0_POLGL</name>
<feature type="domain" description="Methyltransferase FkbM" evidence="2">
    <location>
        <begin position="189"/>
        <end position="344"/>
    </location>
</feature>
<evidence type="ECO:0000259" key="2">
    <source>
        <dbReference type="Pfam" id="PF05050"/>
    </source>
</evidence>
<feature type="compositionally biased region" description="Low complexity" evidence="1">
    <location>
        <begin position="291"/>
        <end position="315"/>
    </location>
</feature>
<comment type="caution">
    <text evidence="3">The sequence shown here is derived from an EMBL/GenBank/DDBJ whole genome shotgun (WGS) entry which is preliminary data.</text>
</comment>
<dbReference type="InterPro" id="IPR006342">
    <property type="entry name" value="FkbM_mtfrase"/>
</dbReference>
<evidence type="ECO:0000256" key="1">
    <source>
        <dbReference type="SAM" id="MobiDB-lite"/>
    </source>
</evidence>
<dbReference type="Gene3D" id="3.40.50.150">
    <property type="entry name" value="Vaccinia Virus protein VP39"/>
    <property type="match status" value="1"/>
</dbReference>
<evidence type="ECO:0000313" key="4">
    <source>
        <dbReference type="Proteomes" id="UP000626109"/>
    </source>
</evidence>
<protein>
    <recommendedName>
        <fullName evidence="2">Methyltransferase FkbM domain-containing protein</fullName>
    </recommendedName>
</protein>
<dbReference type="AlphaFoldDB" id="A0A813HUY0"/>
<dbReference type="PANTHER" id="PTHR34203">
    <property type="entry name" value="METHYLTRANSFERASE, FKBM FAMILY PROTEIN"/>
    <property type="match status" value="1"/>
</dbReference>
<reference evidence="3" key="1">
    <citation type="submission" date="2021-02" db="EMBL/GenBank/DDBJ databases">
        <authorList>
            <person name="Dougan E. K."/>
            <person name="Rhodes N."/>
            <person name="Thang M."/>
            <person name="Chan C."/>
        </authorList>
    </citation>
    <scope>NUCLEOTIDE SEQUENCE</scope>
</reference>
<dbReference type="SUPFAM" id="SSF53335">
    <property type="entry name" value="S-adenosyl-L-methionine-dependent methyltransferases"/>
    <property type="match status" value="1"/>
</dbReference>
<dbReference type="PANTHER" id="PTHR34203:SF15">
    <property type="entry name" value="SLL1173 PROTEIN"/>
    <property type="match status" value="1"/>
</dbReference>
<dbReference type="InterPro" id="IPR029063">
    <property type="entry name" value="SAM-dependent_MTases_sf"/>
</dbReference>
<feature type="region of interest" description="Disordered" evidence="1">
    <location>
        <begin position="290"/>
        <end position="315"/>
    </location>
</feature>
<proteinExistence type="predicted"/>
<accession>A0A813HUY0</accession>
<organism evidence="3 4">
    <name type="scientific">Polarella glacialis</name>
    <name type="common">Dinoflagellate</name>
    <dbReference type="NCBI Taxonomy" id="89957"/>
    <lineage>
        <taxon>Eukaryota</taxon>
        <taxon>Sar</taxon>
        <taxon>Alveolata</taxon>
        <taxon>Dinophyceae</taxon>
        <taxon>Suessiales</taxon>
        <taxon>Suessiaceae</taxon>
        <taxon>Polarella</taxon>
    </lineage>
</organism>
<dbReference type="InterPro" id="IPR052514">
    <property type="entry name" value="SAM-dependent_MTase"/>
</dbReference>
<gene>
    <name evidence="3" type="ORF">PGLA2088_LOCUS2288</name>
</gene>
<evidence type="ECO:0000313" key="3">
    <source>
        <dbReference type="EMBL" id="CAE8641294.1"/>
    </source>
</evidence>
<dbReference type="Pfam" id="PF05050">
    <property type="entry name" value="Methyltransf_21"/>
    <property type="match status" value="1"/>
</dbReference>